<organism evidence="6 7">
    <name type="scientific">Lactococcus petauri</name>
    <dbReference type="NCBI Taxonomy" id="1940789"/>
    <lineage>
        <taxon>Bacteria</taxon>
        <taxon>Bacillati</taxon>
        <taxon>Bacillota</taxon>
        <taxon>Bacilli</taxon>
        <taxon>Lactobacillales</taxon>
        <taxon>Streptococcaceae</taxon>
        <taxon>Lactococcus</taxon>
    </lineage>
</organism>
<dbReference type="Proteomes" id="UP000194606">
    <property type="component" value="Unassembled WGS sequence"/>
</dbReference>
<sequence length="232" mass="25987">MKSKKIFSASNVMMFVCVLVFIVGLTVFFSPQISKYFIQSTGKQEMKLTHEQMKNNLKKKASFNSEEISPMTTKELVAHQLEDKDMAGIGIISIPDIHLELPIFNGVTYETMMYGAGTAKPNQIMGQGNYALASHTIFNEFTGAIVNGVLFGNLVYAKSGQEIYLTDKDKVFAYQIDKVSIVNVSQGTIIDDTKGKREITLYTCTSLVGTNRLVVHGKLDKQYSYQEMKEKF</sequence>
<dbReference type="GO" id="GO:0008234">
    <property type="term" value="F:cysteine-type peptidase activity"/>
    <property type="evidence" value="ECO:0007669"/>
    <property type="project" value="UniProtKB-KW"/>
</dbReference>
<evidence type="ECO:0000256" key="4">
    <source>
        <dbReference type="PIRSR" id="PIRSR605754-1"/>
    </source>
</evidence>
<keyword evidence="5" id="KW-0472">Membrane</keyword>
<dbReference type="AlphaFoldDB" id="A0A252CA90"/>
<evidence type="ECO:0000256" key="3">
    <source>
        <dbReference type="ARBA" id="ARBA00022807"/>
    </source>
</evidence>
<feature type="active site" description="Proton donor/acceptor" evidence="4">
    <location>
        <position position="135"/>
    </location>
</feature>
<keyword evidence="1" id="KW-0645">Protease</keyword>
<evidence type="ECO:0000256" key="5">
    <source>
        <dbReference type="SAM" id="Phobius"/>
    </source>
</evidence>
<dbReference type="Gene3D" id="2.40.260.10">
    <property type="entry name" value="Sortase"/>
    <property type="match status" value="1"/>
</dbReference>
<proteinExistence type="predicted"/>
<dbReference type="SUPFAM" id="SSF63817">
    <property type="entry name" value="Sortase"/>
    <property type="match status" value="1"/>
</dbReference>
<feature type="active site" description="Acyl-thioester intermediate" evidence="4">
    <location>
        <position position="204"/>
    </location>
</feature>
<dbReference type="NCBIfam" id="TIGR01076">
    <property type="entry name" value="sortase_fam"/>
    <property type="match status" value="1"/>
</dbReference>
<accession>A0A252CA90</accession>
<gene>
    <name evidence="6" type="ORF">BZZ03_11315</name>
</gene>
<dbReference type="InterPro" id="IPR023365">
    <property type="entry name" value="Sortase_dom-sf"/>
</dbReference>
<dbReference type="CDD" id="cd06165">
    <property type="entry name" value="Sortase_A"/>
    <property type="match status" value="1"/>
</dbReference>
<evidence type="ECO:0000256" key="2">
    <source>
        <dbReference type="ARBA" id="ARBA00022801"/>
    </source>
</evidence>
<keyword evidence="5" id="KW-0812">Transmembrane</keyword>
<keyword evidence="2" id="KW-0378">Hydrolase</keyword>
<dbReference type="InterPro" id="IPR042007">
    <property type="entry name" value="Sortase_A"/>
</dbReference>
<name>A0A252CA90_9LACT</name>
<evidence type="ECO:0000256" key="1">
    <source>
        <dbReference type="ARBA" id="ARBA00022670"/>
    </source>
</evidence>
<evidence type="ECO:0000313" key="7">
    <source>
        <dbReference type="Proteomes" id="UP000194606"/>
    </source>
</evidence>
<keyword evidence="3" id="KW-0788">Thiol protease</keyword>
<feature type="transmembrane region" description="Helical" evidence="5">
    <location>
        <begin position="12"/>
        <end position="30"/>
    </location>
</feature>
<dbReference type="GO" id="GO:0006508">
    <property type="term" value="P:proteolysis"/>
    <property type="evidence" value="ECO:0007669"/>
    <property type="project" value="UniProtKB-KW"/>
</dbReference>
<evidence type="ECO:0000313" key="6">
    <source>
        <dbReference type="EMBL" id="OUK02217.1"/>
    </source>
</evidence>
<comment type="caution">
    <text evidence="6">The sequence shown here is derived from an EMBL/GenBank/DDBJ whole genome shotgun (WGS) entry which is preliminary data.</text>
</comment>
<protein>
    <submittedName>
        <fullName evidence="6">Class A sortase</fullName>
    </submittedName>
</protein>
<dbReference type="InterPro" id="IPR005754">
    <property type="entry name" value="Sortase"/>
</dbReference>
<dbReference type="Pfam" id="PF04203">
    <property type="entry name" value="Sortase"/>
    <property type="match status" value="1"/>
</dbReference>
<dbReference type="EMBL" id="MUIZ01000016">
    <property type="protein sequence ID" value="OUK02217.1"/>
    <property type="molecule type" value="Genomic_DNA"/>
</dbReference>
<keyword evidence="5" id="KW-1133">Transmembrane helix</keyword>
<reference evidence="6 7" key="1">
    <citation type="submission" date="2017-02" db="EMBL/GenBank/DDBJ databases">
        <authorList>
            <person name="Peterson S.W."/>
        </authorList>
    </citation>
    <scope>NUCLEOTIDE SEQUENCE [LARGE SCALE GENOMIC DNA]</scope>
    <source>
        <strain evidence="6">159469</strain>
    </source>
</reference>